<sequence>MREGQRRGNRHRCRGSFLCPADALAPPATGIHTGDAGRQ</sequence>
<accession>A0A8S5QIA4</accession>
<dbReference type="EMBL" id="BK015657">
    <property type="protein sequence ID" value="DAE18517.1"/>
    <property type="molecule type" value="Genomic_DNA"/>
</dbReference>
<organism evidence="1">
    <name type="scientific">Myoviridae sp. ctgpD8</name>
    <dbReference type="NCBI Taxonomy" id="2825149"/>
    <lineage>
        <taxon>Viruses</taxon>
        <taxon>Duplodnaviria</taxon>
        <taxon>Heunggongvirae</taxon>
        <taxon>Uroviricota</taxon>
        <taxon>Caudoviricetes</taxon>
    </lineage>
</organism>
<protein>
    <submittedName>
        <fullName evidence="1">Uncharacterized protein</fullName>
    </submittedName>
</protein>
<name>A0A8S5QIA4_9CAUD</name>
<proteinExistence type="predicted"/>
<evidence type="ECO:0000313" key="1">
    <source>
        <dbReference type="EMBL" id="DAE18517.1"/>
    </source>
</evidence>
<reference evidence="1" key="1">
    <citation type="journal article" date="2021" name="Proc. Natl. Acad. Sci. U.S.A.">
        <title>A Catalog of Tens of Thousands of Viruses from Human Metagenomes Reveals Hidden Associations with Chronic Diseases.</title>
        <authorList>
            <person name="Tisza M.J."/>
            <person name="Buck C.B."/>
        </authorList>
    </citation>
    <scope>NUCLEOTIDE SEQUENCE</scope>
    <source>
        <strain evidence="1">CtgpD8</strain>
    </source>
</reference>